<proteinExistence type="predicted"/>
<keyword evidence="2" id="KW-1185">Reference proteome</keyword>
<name>A0ABQ8E8E1_BRANA</name>
<evidence type="ECO:0000313" key="2">
    <source>
        <dbReference type="Proteomes" id="UP000824890"/>
    </source>
</evidence>
<comment type="caution">
    <text evidence="1">The sequence shown here is derived from an EMBL/GenBank/DDBJ whole genome shotgun (WGS) entry which is preliminary data.</text>
</comment>
<dbReference type="EMBL" id="JAGKQM010000002">
    <property type="protein sequence ID" value="KAH0937918.1"/>
    <property type="molecule type" value="Genomic_DNA"/>
</dbReference>
<sequence length="61" mass="6763">MIVQISLLPVESAERCAKAILRSVCRGDRGNRFVGTVASDGLTIWKLQTRRIADLANNKLH</sequence>
<accession>A0ABQ8E8E1</accession>
<reference evidence="1 2" key="1">
    <citation type="submission" date="2021-05" db="EMBL/GenBank/DDBJ databases">
        <title>Genome Assembly of Synthetic Allotetraploid Brassica napus Reveals Homoeologous Exchanges between Subgenomes.</title>
        <authorList>
            <person name="Davis J.T."/>
        </authorList>
    </citation>
    <scope>NUCLEOTIDE SEQUENCE [LARGE SCALE GENOMIC DNA]</scope>
    <source>
        <strain evidence="2">cv. Da-Ae</strain>
        <tissue evidence="1">Seedling</tissue>
    </source>
</reference>
<evidence type="ECO:0000313" key="1">
    <source>
        <dbReference type="EMBL" id="KAH0937918.1"/>
    </source>
</evidence>
<organism evidence="1 2">
    <name type="scientific">Brassica napus</name>
    <name type="common">Rape</name>
    <dbReference type="NCBI Taxonomy" id="3708"/>
    <lineage>
        <taxon>Eukaryota</taxon>
        <taxon>Viridiplantae</taxon>
        <taxon>Streptophyta</taxon>
        <taxon>Embryophyta</taxon>
        <taxon>Tracheophyta</taxon>
        <taxon>Spermatophyta</taxon>
        <taxon>Magnoliopsida</taxon>
        <taxon>eudicotyledons</taxon>
        <taxon>Gunneridae</taxon>
        <taxon>Pentapetalae</taxon>
        <taxon>rosids</taxon>
        <taxon>malvids</taxon>
        <taxon>Brassicales</taxon>
        <taxon>Brassicaceae</taxon>
        <taxon>Brassiceae</taxon>
        <taxon>Brassica</taxon>
    </lineage>
</organism>
<gene>
    <name evidence="1" type="ORF">HID58_005379</name>
</gene>
<dbReference type="Proteomes" id="UP000824890">
    <property type="component" value="Unassembled WGS sequence"/>
</dbReference>
<protein>
    <submittedName>
        <fullName evidence="1">Uncharacterized protein</fullName>
    </submittedName>
</protein>